<protein>
    <submittedName>
        <fullName evidence="2">Maleylpyruvate isomerase family mycothiol-dependent enzyme</fullName>
    </submittedName>
</protein>
<dbReference type="RefSeq" id="WP_123227878.1">
    <property type="nucleotide sequence ID" value="NZ_RJSE01000007.1"/>
</dbReference>
<dbReference type="Pfam" id="PF11716">
    <property type="entry name" value="MDMPI_N"/>
    <property type="match status" value="1"/>
</dbReference>
<keyword evidence="2" id="KW-0413">Isomerase</keyword>
<sequence>MDHDTLWRHIHEQRAALATHLAGLAPPDWEHPTLCPGWSVKDVAAHVISNPQVRARDVAVMMGRNLGRGYNTMIDRETRRRGRDQTPATVLADFSTYADSRRKVPITTTVEPLLDVLVHTQDILRPLGIRHEMPPEAAVVAADRARLHAVMMGWRSARKVRLEATDTDWTRGNGPTVRGPIQELLMISTGRAPDPALVSGDGRELISHE</sequence>
<dbReference type="GO" id="GO:0046872">
    <property type="term" value="F:metal ion binding"/>
    <property type="evidence" value="ECO:0007669"/>
    <property type="project" value="InterPro"/>
</dbReference>
<dbReference type="AlphaFoldDB" id="A0A3N0CGI6"/>
<feature type="domain" description="Mycothiol-dependent maleylpyruvate isomerase metal-binding" evidence="1">
    <location>
        <begin position="11"/>
        <end position="102"/>
    </location>
</feature>
<dbReference type="OrthoDB" id="5178565at2"/>
<name>A0A3N0CGI6_9ACTN</name>
<dbReference type="EMBL" id="RJSE01000007">
    <property type="protein sequence ID" value="RNL62582.1"/>
    <property type="molecule type" value="Genomic_DNA"/>
</dbReference>
<evidence type="ECO:0000313" key="2">
    <source>
        <dbReference type="EMBL" id="RNL62582.1"/>
    </source>
</evidence>
<keyword evidence="3" id="KW-1185">Reference proteome</keyword>
<dbReference type="InterPro" id="IPR034660">
    <property type="entry name" value="DinB/YfiT-like"/>
</dbReference>
<evidence type="ECO:0000259" key="1">
    <source>
        <dbReference type="Pfam" id="PF11716"/>
    </source>
</evidence>
<dbReference type="NCBIfam" id="TIGR03083">
    <property type="entry name" value="maleylpyruvate isomerase family mycothiol-dependent enzyme"/>
    <property type="match status" value="1"/>
</dbReference>
<dbReference type="InterPro" id="IPR017517">
    <property type="entry name" value="Maleyloyr_isom"/>
</dbReference>
<dbReference type="Proteomes" id="UP000267128">
    <property type="component" value="Unassembled WGS sequence"/>
</dbReference>
<evidence type="ECO:0000313" key="3">
    <source>
        <dbReference type="Proteomes" id="UP000267128"/>
    </source>
</evidence>
<proteinExistence type="predicted"/>
<gene>
    <name evidence="2" type="ORF">EFK50_12520</name>
</gene>
<dbReference type="GO" id="GO:0016853">
    <property type="term" value="F:isomerase activity"/>
    <property type="evidence" value="ECO:0007669"/>
    <property type="project" value="UniProtKB-KW"/>
</dbReference>
<comment type="caution">
    <text evidence="2">The sequence shown here is derived from an EMBL/GenBank/DDBJ whole genome shotgun (WGS) entry which is preliminary data.</text>
</comment>
<dbReference type="Gene3D" id="1.20.120.450">
    <property type="entry name" value="dinb family like domain"/>
    <property type="match status" value="1"/>
</dbReference>
<dbReference type="SUPFAM" id="SSF109854">
    <property type="entry name" value="DinB/YfiT-like putative metalloenzymes"/>
    <property type="match status" value="1"/>
</dbReference>
<organism evidence="2 3">
    <name type="scientific">Nocardioides marmoriginsengisoli</name>
    <dbReference type="NCBI Taxonomy" id="661483"/>
    <lineage>
        <taxon>Bacteria</taxon>
        <taxon>Bacillati</taxon>
        <taxon>Actinomycetota</taxon>
        <taxon>Actinomycetes</taxon>
        <taxon>Propionibacteriales</taxon>
        <taxon>Nocardioidaceae</taxon>
        <taxon>Nocardioides</taxon>
    </lineage>
</organism>
<reference evidence="2 3" key="1">
    <citation type="submission" date="2018-11" db="EMBL/GenBank/DDBJ databases">
        <authorList>
            <person name="Li F."/>
        </authorList>
    </citation>
    <scope>NUCLEOTIDE SEQUENCE [LARGE SCALE GENOMIC DNA]</scope>
    <source>
        <strain evidence="2 3">Gsoil 097</strain>
    </source>
</reference>
<accession>A0A3N0CGI6</accession>
<keyword evidence="2" id="KW-0670">Pyruvate</keyword>
<dbReference type="InterPro" id="IPR024344">
    <property type="entry name" value="MDMPI_metal-binding"/>
</dbReference>